<feature type="DNA-binding region" description="H-T-H motif" evidence="4">
    <location>
        <begin position="38"/>
        <end position="57"/>
    </location>
</feature>
<keyword evidence="1" id="KW-0805">Transcription regulation</keyword>
<dbReference type="PROSITE" id="PS50977">
    <property type="entry name" value="HTH_TETR_2"/>
    <property type="match status" value="1"/>
</dbReference>
<dbReference type="InterPro" id="IPR009057">
    <property type="entry name" value="Homeodomain-like_sf"/>
</dbReference>
<gene>
    <name evidence="6" type="ORF">H7C19_06560</name>
</gene>
<dbReference type="EMBL" id="JACJVP010000007">
    <property type="protein sequence ID" value="MBB6670347.1"/>
    <property type="molecule type" value="Genomic_DNA"/>
</dbReference>
<keyword evidence="3" id="KW-0804">Transcription</keyword>
<organism evidence="6 7">
    <name type="scientific">Cohnella nanjingensis</name>
    <dbReference type="NCBI Taxonomy" id="1387779"/>
    <lineage>
        <taxon>Bacteria</taxon>
        <taxon>Bacillati</taxon>
        <taxon>Bacillota</taxon>
        <taxon>Bacilli</taxon>
        <taxon>Bacillales</taxon>
        <taxon>Paenibacillaceae</taxon>
        <taxon>Cohnella</taxon>
    </lineage>
</organism>
<feature type="domain" description="HTH tetR-type" evidence="5">
    <location>
        <begin position="15"/>
        <end position="75"/>
    </location>
</feature>
<dbReference type="Gene3D" id="1.10.10.60">
    <property type="entry name" value="Homeodomain-like"/>
    <property type="match status" value="1"/>
</dbReference>
<evidence type="ECO:0000259" key="5">
    <source>
        <dbReference type="PROSITE" id="PS50977"/>
    </source>
</evidence>
<dbReference type="Gene3D" id="1.10.357.10">
    <property type="entry name" value="Tetracycline Repressor, domain 2"/>
    <property type="match status" value="1"/>
</dbReference>
<evidence type="ECO:0000313" key="7">
    <source>
        <dbReference type="Proteomes" id="UP000547209"/>
    </source>
</evidence>
<dbReference type="PANTHER" id="PTHR30055">
    <property type="entry name" value="HTH-TYPE TRANSCRIPTIONAL REGULATOR RUTR"/>
    <property type="match status" value="1"/>
</dbReference>
<sequence length="216" mass="24613">MGKLDASEEKENRDAEYHRRIQTAAARLLEQNGIDSVNMYQIAQEAGIGQGTLYRRYEHPGEIYSEMLRNSTEQILGELEAEADQFRAADASASALDQLEHVLSRLFDYVDSQIELLTSISCMYAGKKNFLPHKRPITVRLYGILNVYLVLAAERREVRDIDVTLTSNFLMAVLSPEQYMYHRDSLGYTKEQYLAGIRSLYIEGIRAPKVKAEPAE</sequence>
<dbReference type="SUPFAM" id="SSF46689">
    <property type="entry name" value="Homeodomain-like"/>
    <property type="match status" value="1"/>
</dbReference>
<dbReference type="PRINTS" id="PR00455">
    <property type="entry name" value="HTHTETR"/>
</dbReference>
<reference evidence="6 7" key="1">
    <citation type="submission" date="2020-08" db="EMBL/GenBank/DDBJ databases">
        <title>Cohnella phylogeny.</title>
        <authorList>
            <person name="Dunlap C."/>
        </authorList>
    </citation>
    <scope>NUCLEOTIDE SEQUENCE [LARGE SCALE GENOMIC DNA]</scope>
    <source>
        <strain evidence="6 7">DSM 28246</strain>
    </source>
</reference>
<proteinExistence type="predicted"/>
<protein>
    <submittedName>
        <fullName evidence="6">TetR/AcrR family transcriptional regulator</fullName>
    </submittedName>
</protein>
<dbReference type="GO" id="GO:0000976">
    <property type="term" value="F:transcription cis-regulatory region binding"/>
    <property type="evidence" value="ECO:0007669"/>
    <property type="project" value="TreeGrafter"/>
</dbReference>
<keyword evidence="2 4" id="KW-0238">DNA-binding</keyword>
<accession>A0A7X0RMN3</accession>
<dbReference type="AlphaFoldDB" id="A0A7X0RMN3"/>
<comment type="caution">
    <text evidence="6">The sequence shown here is derived from an EMBL/GenBank/DDBJ whole genome shotgun (WGS) entry which is preliminary data.</text>
</comment>
<dbReference type="Proteomes" id="UP000547209">
    <property type="component" value="Unassembled WGS sequence"/>
</dbReference>
<dbReference type="Pfam" id="PF00440">
    <property type="entry name" value="TetR_N"/>
    <property type="match status" value="1"/>
</dbReference>
<dbReference type="RefSeq" id="WP_185141782.1">
    <property type="nucleotide sequence ID" value="NZ_JACJVP010000007.1"/>
</dbReference>
<dbReference type="InterPro" id="IPR001647">
    <property type="entry name" value="HTH_TetR"/>
</dbReference>
<keyword evidence="7" id="KW-1185">Reference proteome</keyword>
<evidence type="ECO:0000313" key="6">
    <source>
        <dbReference type="EMBL" id="MBB6670347.1"/>
    </source>
</evidence>
<dbReference type="GO" id="GO:0003700">
    <property type="term" value="F:DNA-binding transcription factor activity"/>
    <property type="evidence" value="ECO:0007669"/>
    <property type="project" value="TreeGrafter"/>
</dbReference>
<name>A0A7X0RMN3_9BACL</name>
<dbReference type="PANTHER" id="PTHR30055:SF234">
    <property type="entry name" value="HTH-TYPE TRANSCRIPTIONAL REGULATOR BETI"/>
    <property type="match status" value="1"/>
</dbReference>
<evidence type="ECO:0000256" key="3">
    <source>
        <dbReference type="ARBA" id="ARBA00023163"/>
    </source>
</evidence>
<evidence type="ECO:0000256" key="1">
    <source>
        <dbReference type="ARBA" id="ARBA00023015"/>
    </source>
</evidence>
<evidence type="ECO:0000256" key="4">
    <source>
        <dbReference type="PROSITE-ProRule" id="PRU00335"/>
    </source>
</evidence>
<dbReference type="InterPro" id="IPR050109">
    <property type="entry name" value="HTH-type_TetR-like_transc_reg"/>
</dbReference>
<evidence type="ECO:0000256" key="2">
    <source>
        <dbReference type="ARBA" id="ARBA00023125"/>
    </source>
</evidence>